<feature type="repeat" description="PPR" evidence="3">
    <location>
        <begin position="225"/>
        <end position="259"/>
    </location>
</feature>
<dbReference type="Pfam" id="PF01535">
    <property type="entry name" value="PPR"/>
    <property type="match status" value="5"/>
</dbReference>
<evidence type="ECO:0008006" key="6">
    <source>
        <dbReference type="Google" id="ProtNLM"/>
    </source>
</evidence>
<proteinExistence type="inferred from homology"/>
<dbReference type="PANTHER" id="PTHR47926:SF484">
    <property type="entry name" value="PENTATRICOPEPTIDE REPEAT-CONTAINING PROTEIN"/>
    <property type="match status" value="1"/>
</dbReference>
<dbReference type="GO" id="GO:0009451">
    <property type="term" value="P:RNA modification"/>
    <property type="evidence" value="ECO:0007669"/>
    <property type="project" value="InterPro"/>
</dbReference>
<dbReference type="AlphaFoldDB" id="A0AAP0NKI6"/>
<dbReference type="InterPro" id="IPR046848">
    <property type="entry name" value="E_motif"/>
</dbReference>
<dbReference type="PROSITE" id="PS51375">
    <property type="entry name" value="PPR"/>
    <property type="match status" value="6"/>
</dbReference>
<dbReference type="Pfam" id="PF13041">
    <property type="entry name" value="PPR_2"/>
    <property type="match status" value="2"/>
</dbReference>
<dbReference type="SUPFAM" id="SSF48452">
    <property type="entry name" value="TPR-like"/>
    <property type="match status" value="1"/>
</dbReference>
<dbReference type="InterPro" id="IPR046960">
    <property type="entry name" value="PPR_At4g14850-like_plant"/>
</dbReference>
<sequence length="513" mass="56726">MQSPSQLITKLLSQNSPTQALLAYIQSRREGITQHGAIPVLLKACASLPNPNMGKSLHAEAIKSGVSSDVKIGTTLISLYTKCDFEDARKLFDEMPDRNVVTWNAMIDGYSKRGDMGSALELFELMPERTSITWIEMIDGFARSGSVVDARRVFDEVPVGMRNVVTWTVMVDGYVRNGEMGAARELFEEMPERNFFVWSSMIAGYCKKGEVGEAREIFDRIPERNLVNWNALIAGYAQNGFCEEAISAFQKMQADGFEPDEITVASALSACAQLGLLDFGKRIHDLVNCKRIKLNQFVLNGLVDMYAKCGDISNAKKIFERMPRKNDVCWNSMISGLAAHGQSKEALELFGKMEASEEKPNELTFLSVLSACAHGGYVNEGLEIFSSMKKEKYGLVAGVAHYGCLVDLLGRAGRLRDAYNLIKSMPMKPNDVVWGAMLGACRVHLDTEMAEQVVRDVGTLGANMCSGDDAHYSLMSNVYAASYEWEKAKKMRVLMSKNGIQKTPGHSTFIPVS</sequence>
<protein>
    <recommendedName>
        <fullName evidence="6">Chlororespiratory reduction 4</fullName>
    </recommendedName>
</protein>
<evidence type="ECO:0000313" key="5">
    <source>
        <dbReference type="Proteomes" id="UP001417504"/>
    </source>
</evidence>
<dbReference type="FunFam" id="1.25.40.10:FF:000333">
    <property type="entry name" value="Pentatricopeptide repeat-containing protein"/>
    <property type="match status" value="1"/>
</dbReference>
<comment type="caution">
    <text evidence="4">The sequence shown here is derived from an EMBL/GenBank/DDBJ whole genome shotgun (WGS) entry which is preliminary data.</text>
</comment>
<reference evidence="4 5" key="1">
    <citation type="submission" date="2024-01" db="EMBL/GenBank/DDBJ databases">
        <title>Genome assemblies of Stephania.</title>
        <authorList>
            <person name="Yang L."/>
        </authorList>
    </citation>
    <scope>NUCLEOTIDE SEQUENCE [LARGE SCALE GENOMIC DNA]</scope>
    <source>
        <strain evidence="4">QJT</strain>
        <tissue evidence="4">Leaf</tissue>
    </source>
</reference>
<accession>A0AAP0NKI6</accession>
<evidence type="ECO:0000313" key="4">
    <source>
        <dbReference type="EMBL" id="KAK9110393.1"/>
    </source>
</evidence>
<feature type="repeat" description="PPR" evidence="3">
    <location>
        <begin position="295"/>
        <end position="325"/>
    </location>
</feature>
<evidence type="ECO:0000256" key="2">
    <source>
        <dbReference type="ARBA" id="ARBA00022737"/>
    </source>
</evidence>
<dbReference type="InterPro" id="IPR002885">
    <property type="entry name" value="PPR_rpt"/>
</dbReference>
<dbReference type="Proteomes" id="UP001417504">
    <property type="component" value="Unassembled WGS sequence"/>
</dbReference>
<dbReference type="FunFam" id="1.25.40.10:FF:000125">
    <property type="entry name" value="Pentatricopeptide repeat-containing protein"/>
    <property type="match status" value="1"/>
</dbReference>
<dbReference type="Pfam" id="PF20431">
    <property type="entry name" value="E_motif"/>
    <property type="match status" value="1"/>
</dbReference>
<keyword evidence="2" id="KW-0677">Repeat</keyword>
<dbReference type="EMBL" id="JBBNAE010000007">
    <property type="protein sequence ID" value="KAK9110393.1"/>
    <property type="molecule type" value="Genomic_DNA"/>
</dbReference>
<dbReference type="NCBIfam" id="TIGR00756">
    <property type="entry name" value="PPR"/>
    <property type="match status" value="5"/>
</dbReference>
<feature type="repeat" description="PPR" evidence="3">
    <location>
        <begin position="99"/>
        <end position="129"/>
    </location>
</feature>
<feature type="repeat" description="PPR" evidence="3">
    <location>
        <begin position="326"/>
        <end position="360"/>
    </location>
</feature>
<dbReference type="GO" id="GO:0003723">
    <property type="term" value="F:RNA binding"/>
    <property type="evidence" value="ECO:0007669"/>
    <property type="project" value="InterPro"/>
</dbReference>
<comment type="similarity">
    <text evidence="1">Belongs to the PPR family. PCMP-H subfamily.</text>
</comment>
<keyword evidence="5" id="KW-1185">Reference proteome</keyword>
<evidence type="ECO:0000256" key="1">
    <source>
        <dbReference type="ARBA" id="ARBA00006643"/>
    </source>
</evidence>
<feature type="repeat" description="PPR" evidence="3">
    <location>
        <begin position="361"/>
        <end position="395"/>
    </location>
</feature>
<feature type="repeat" description="PPR" evidence="3">
    <location>
        <begin position="163"/>
        <end position="197"/>
    </location>
</feature>
<dbReference type="GO" id="GO:0048731">
    <property type="term" value="P:system development"/>
    <property type="evidence" value="ECO:0007669"/>
    <property type="project" value="UniProtKB-ARBA"/>
</dbReference>
<dbReference type="FunFam" id="1.25.40.10:FF:000345">
    <property type="entry name" value="Pentatricopeptide repeat-containing protein"/>
    <property type="match status" value="1"/>
</dbReference>
<organism evidence="4 5">
    <name type="scientific">Stephania japonica</name>
    <dbReference type="NCBI Taxonomy" id="461633"/>
    <lineage>
        <taxon>Eukaryota</taxon>
        <taxon>Viridiplantae</taxon>
        <taxon>Streptophyta</taxon>
        <taxon>Embryophyta</taxon>
        <taxon>Tracheophyta</taxon>
        <taxon>Spermatophyta</taxon>
        <taxon>Magnoliopsida</taxon>
        <taxon>Ranunculales</taxon>
        <taxon>Menispermaceae</taxon>
        <taxon>Menispermoideae</taxon>
        <taxon>Cissampelideae</taxon>
        <taxon>Stephania</taxon>
    </lineage>
</organism>
<evidence type="ECO:0000256" key="3">
    <source>
        <dbReference type="PROSITE-ProRule" id="PRU00708"/>
    </source>
</evidence>
<dbReference type="PANTHER" id="PTHR47926">
    <property type="entry name" value="PENTATRICOPEPTIDE REPEAT-CONTAINING PROTEIN"/>
    <property type="match status" value="1"/>
</dbReference>
<dbReference type="InterPro" id="IPR011990">
    <property type="entry name" value="TPR-like_helical_dom_sf"/>
</dbReference>
<dbReference type="Gene3D" id="1.25.40.10">
    <property type="entry name" value="Tetratricopeptide repeat domain"/>
    <property type="match status" value="5"/>
</dbReference>
<gene>
    <name evidence="4" type="ORF">Sjap_018453</name>
</gene>
<name>A0AAP0NKI6_9MAGN</name>